<keyword evidence="1" id="KW-0472">Membrane</keyword>
<dbReference type="InterPro" id="IPR050113">
    <property type="entry name" value="Ub_conjugating_enzyme"/>
</dbReference>
<dbReference type="SMART" id="SM00212">
    <property type="entry name" value="UBCc"/>
    <property type="match status" value="1"/>
</dbReference>
<dbReference type="Pfam" id="PF00179">
    <property type="entry name" value="UQ_con"/>
    <property type="match status" value="1"/>
</dbReference>
<comment type="caution">
    <text evidence="3">The sequence shown here is derived from an EMBL/GenBank/DDBJ whole genome shotgun (WGS) entry which is preliminary data.</text>
</comment>
<dbReference type="CDD" id="cd23808">
    <property type="entry name" value="UBCc_UBE2W"/>
    <property type="match status" value="1"/>
</dbReference>
<dbReference type="SUPFAM" id="SSF54495">
    <property type="entry name" value="UBC-like"/>
    <property type="match status" value="1"/>
</dbReference>
<dbReference type="InterPro" id="IPR016135">
    <property type="entry name" value="UBQ-conjugating_enzyme/RWD"/>
</dbReference>
<dbReference type="Gene3D" id="3.10.110.10">
    <property type="entry name" value="Ubiquitin Conjugating Enzyme"/>
    <property type="match status" value="1"/>
</dbReference>
<feature type="transmembrane region" description="Helical" evidence="1">
    <location>
        <begin position="100"/>
        <end position="122"/>
    </location>
</feature>
<evidence type="ECO:0000313" key="3">
    <source>
        <dbReference type="EMBL" id="KAK2868171.1"/>
    </source>
</evidence>
<accession>A0AA88NYH9</accession>
<dbReference type="Proteomes" id="UP001187315">
    <property type="component" value="Unassembled WGS sequence"/>
</dbReference>
<evidence type="ECO:0000256" key="1">
    <source>
        <dbReference type="SAM" id="Phobius"/>
    </source>
</evidence>
<dbReference type="EMBL" id="JAVHJS010000001">
    <property type="protein sequence ID" value="KAK2868171.1"/>
    <property type="molecule type" value="Genomic_DNA"/>
</dbReference>
<protein>
    <recommendedName>
        <fullName evidence="2">UBC core domain-containing protein</fullName>
    </recommendedName>
</protein>
<gene>
    <name evidence="3" type="ORF">Q7C36_000042</name>
</gene>
<reference evidence="3" key="1">
    <citation type="submission" date="2023-08" db="EMBL/GenBank/DDBJ databases">
        <title>Pelteobagrus vachellii genome.</title>
        <authorList>
            <person name="Liu H."/>
        </authorList>
    </citation>
    <scope>NUCLEOTIDE SEQUENCE</scope>
    <source>
        <strain evidence="3">PRFRI_2022a</strain>
        <tissue evidence="3">Muscle</tissue>
    </source>
</reference>
<proteinExistence type="predicted"/>
<organism evidence="3 4">
    <name type="scientific">Tachysurus vachellii</name>
    <name type="common">Darkbarbel catfish</name>
    <name type="synonym">Pelteobagrus vachellii</name>
    <dbReference type="NCBI Taxonomy" id="175792"/>
    <lineage>
        <taxon>Eukaryota</taxon>
        <taxon>Metazoa</taxon>
        <taxon>Chordata</taxon>
        <taxon>Craniata</taxon>
        <taxon>Vertebrata</taxon>
        <taxon>Euteleostomi</taxon>
        <taxon>Actinopterygii</taxon>
        <taxon>Neopterygii</taxon>
        <taxon>Teleostei</taxon>
        <taxon>Ostariophysi</taxon>
        <taxon>Siluriformes</taxon>
        <taxon>Bagridae</taxon>
        <taxon>Tachysurus</taxon>
    </lineage>
</organism>
<dbReference type="PANTHER" id="PTHR24067">
    <property type="entry name" value="UBIQUITIN-CONJUGATING ENZYME E2"/>
    <property type="match status" value="1"/>
</dbReference>
<dbReference type="InterPro" id="IPR000608">
    <property type="entry name" value="UBC"/>
</dbReference>
<keyword evidence="1" id="KW-0812">Transmembrane</keyword>
<name>A0AA88NYH9_TACVA</name>
<keyword evidence="1" id="KW-1133">Transmembrane helix</keyword>
<feature type="transmembrane region" description="Helical" evidence="1">
    <location>
        <begin position="128"/>
        <end position="152"/>
    </location>
</feature>
<dbReference type="PROSITE" id="PS50127">
    <property type="entry name" value="UBC_2"/>
    <property type="match status" value="1"/>
</dbReference>
<sequence length="181" mass="21071">MACMQGRLQKEWLALQKDPPPGMTLKGRRVQNTTTEWVIELKGPPRTQYEGQKFQLLFTFSSRFPFEPPQVMFTGENIPVNLFVDSNGHIRLSSLTVREWVPALTVRSVCLVIISILCIWGGKVVEMVVVFCCVFVVFLSSALLSSLSLPFYGPPNNSNDVQTCNNSPKKRKWWWWWWWWW</sequence>
<dbReference type="AlphaFoldDB" id="A0AA88NYH9"/>
<feature type="domain" description="UBC core" evidence="2">
    <location>
        <begin position="3"/>
        <end position="181"/>
    </location>
</feature>
<evidence type="ECO:0000259" key="2">
    <source>
        <dbReference type="PROSITE" id="PS50127"/>
    </source>
</evidence>
<keyword evidence="4" id="KW-1185">Reference proteome</keyword>
<evidence type="ECO:0000313" key="4">
    <source>
        <dbReference type="Proteomes" id="UP001187315"/>
    </source>
</evidence>